<dbReference type="EMBL" id="AMQN01030354">
    <property type="status" value="NOT_ANNOTATED_CDS"/>
    <property type="molecule type" value="Genomic_DNA"/>
</dbReference>
<reference evidence="2" key="3">
    <citation type="submission" date="2015-06" db="UniProtKB">
        <authorList>
            <consortium name="EnsemblMetazoa"/>
        </authorList>
    </citation>
    <scope>IDENTIFICATION</scope>
</reference>
<dbReference type="InterPro" id="IPR036465">
    <property type="entry name" value="vWFA_dom_sf"/>
</dbReference>
<organism evidence="1">
    <name type="scientific">Capitella teleta</name>
    <name type="common">Polychaete worm</name>
    <dbReference type="NCBI Taxonomy" id="283909"/>
    <lineage>
        <taxon>Eukaryota</taxon>
        <taxon>Metazoa</taxon>
        <taxon>Spiralia</taxon>
        <taxon>Lophotrochozoa</taxon>
        <taxon>Annelida</taxon>
        <taxon>Polychaeta</taxon>
        <taxon>Sedentaria</taxon>
        <taxon>Scolecida</taxon>
        <taxon>Capitellidae</taxon>
        <taxon>Capitella</taxon>
    </lineage>
</organism>
<dbReference type="Gene3D" id="3.40.50.410">
    <property type="entry name" value="von Willebrand factor, type A domain"/>
    <property type="match status" value="1"/>
</dbReference>
<evidence type="ECO:0000313" key="1">
    <source>
        <dbReference type="EMBL" id="ELT92647.1"/>
    </source>
</evidence>
<proteinExistence type="predicted"/>
<dbReference type="EnsemblMetazoa" id="CapteT185450">
    <property type="protein sequence ID" value="CapteP185450"/>
    <property type="gene ID" value="CapteG185450"/>
</dbReference>
<reference evidence="1 3" key="2">
    <citation type="journal article" date="2013" name="Nature">
        <title>Insights into bilaterian evolution from three spiralian genomes.</title>
        <authorList>
            <person name="Simakov O."/>
            <person name="Marletaz F."/>
            <person name="Cho S.J."/>
            <person name="Edsinger-Gonzales E."/>
            <person name="Havlak P."/>
            <person name="Hellsten U."/>
            <person name="Kuo D.H."/>
            <person name="Larsson T."/>
            <person name="Lv J."/>
            <person name="Arendt D."/>
            <person name="Savage R."/>
            <person name="Osoegawa K."/>
            <person name="de Jong P."/>
            <person name="Grimwood J."/>
            <person name="Chapman J.A."/>
            <person name="Shapiro H."/>
            <person name="Aerts A."/>
            <person name="Otillar R.P."/>
            <person name="Terry A.Y."/>
            <person name="Boore J.L."/>
            <person name="Grigoriev I.V."/>
            <person name="Lindberg D.R."/>
            <person name="Seaver E.C."/>
            <person name="Weisblat D.A."/>
            <person name="Putnam N.H."/>
            <person name="Rokhsar D.S."/>
        </authorList>
    </citation>
    <scope>NUCLEOTIDE SEQUENCE</scope>
    <source>
        <strain evidence="1 3">I ESC-2004</strain>
    </source>
</reference>
<dbReference type="OrthoDB" id="10021899at2759"/>
<dbReference type="EMBL" id="KB310055">
    <property type="protein sequence ID" value="ELT92647.1"/>
    <property type="molecule type" value="Genomic_DNA"/>
</dbReference>
<name>R7TGM2_CAPTE</name>
<evidence type="ECO:0000313" key="2">
    <source>
        <dbReference type="EnsemblMetazoa" id="CapteP185450"/>
    </source>
</evidence>
<dbReference type="HOGENOM" id="CLU_1490403_0_0_1"/>
<evidence type="ECO:0000313" key="3">
    <source>
        <dbReference type="Proteomes" id="UP000014760"/>
    </source>
</evidence>
<reference evidence="3" key="1">
    <citation type="submission" date="2012-12" db="EMBL/GenBank/DDBJ databases">
        <authorList>
            <person name="Hellsten U."/>
            <person name="Grimwood J."/>
            <person name="Chapman J.A."/>
            <person name="Shapiro H."/>
            <person name="Aerts A."/>
            <person name="Otillar R.P."/>
            <person name="Terry A.Y."/>
            <person name="Boore J.L."/>
            <person name="Simakov O."/>
            <person name="Marletaz F."/>
            <person name="Cho S.-J."/>
            <person name="Edsinger-Gonzales E."/>
            <person name="Havlak P."/>
            <person name="Kuo D.-H."/>
            <person name="Larsson T."/>
            <person name="Lv J."/>
            <person name="Arendt D."/>
            <person name="Savage R."/>
            <person name="Osoegawa K."/>
            <person name="de Jong P."/>
            <person name="Lindberg D.R."/>
            <person name="Seaver E.C."/>
            <person name="Weisblat D.A."/>
            <person name="Putnam N.H."/>
            <person name="Grigoriev I.V."/>
            <person name="Rokhsar D.S."/>
        </authorList>
    </citation>
    <scope>NUCLEOTIDE SEQUENCE</scope>
    <source>
        <strain evidence="3">I ESC-2004</strain>
    </source>
</reference>
<gene>
    <name evidence="1" type="ORF">CAPTEDRAFT_185450</name>
</gene>
<sequence>MAVNFKLQQILRMHPDFSVFNKPMAVSNTTPQFRFIHTQKNGIRIILVPGIFPVACGTKIDAYGCRSHFIRSVALENIKVGIVLFSSTAYLTRNLTLLDDANREDFVKDLPTSVGGAISIGAGTANDTLHLRLPTCIVYQGVQSALEVLETNRGTDGGHIVIVSDGEETCAPYISETSGMM</sequence>
<accession>R7TGM2</accession>
<protein>
    <recommendedName>
        <fullName evidence="4">VWFA domain-containing protein</fullName>
    </recommendedName>
</protein>
<dbReference type="STRING" id="283909.R7TGM2"/>
<dbReference type="Proteomes" id="UP000014760">
    <property type="component" value="Unassembled WGS sequence"/>
</dbReference>
<dbReference type="AlphaFoldDB" id="R7TGM2"/>
<evidence type="ECO:0008006" key="4">
    <source>
        <dbReference type="Google" id="ProtNLM"/>
    </source>
</evidence>
<keyword evidence="3" id="KW-1185">Reference proteome</keyword>